<proteinExistence type="predicted"/>
<protein>
    <submittedName>
        <fullName evidence="1">Uncharacterized protein</fullName>
    </submittedName>
</protein>
<organism evidence="1 4">
    <name type="scientific">Plasmodium ovale curtisi</name>
    <dbReference type="NCBI Taxonomy" id="864141"/>
    <lineage>
        <taxon>Eukaryota</taxon>
        <taxon>Sar</taxon>
        <taxon>Alveolata</taxon>
        <taxon>Apicomplexa</taxon>
        <taxon>Aconoidasida</taxon>
        <taxon>Haemosporida</taxon>
        <taxon>Plasmodiidae</taxon>
        <taxon>Plasmodium</taxon>
        <taxon>Plasmodium (Plasmodium)</taxon>
    </lineage>
</organism>
<dbReference type="Proteomes" id="UP000078560">
    <property type="component" value="Unassembled WGS sequence"/>
</dbReference>
<name>A0A1A8VU73_PLAOA</name>
<dbReference type="Proteomes" id="UP000078546">
    <property type="component" value="Unassembled WGS sequence"/>
</dbReference>
<dbReference type="AlphaFoldDB" id="A0A1A8VU73"/>
<evidence type="ECO:0000313" key="2">
    <source>
        <dbReference type="EMBL" id="SBS90136.1"/>
    </source>
</evidence>
<evidence type="ECO:0000313" key="1">
    <source>
        <dbReference type="EMBL" id="SBS83229.1"/>
    </source>
</evidence>
<evidence type="ECO:0000313" key="3">
    <source>
        <dbReference type="Proteomes" id="UP000078546"/>
    </source>
</evidence>
<dbReference type="EMBL" id="FLQU01000254">
    <property type="protein sequence ID" value="SBS83229.1"/>
    <property type="molecule type" value="Genomic_DNA"/>
</dbReference>
<accession>A0A1A8VU73</accession>
<gene>
    <name evidence="2" type="ORF">POVCU1_017670</name>
    <name evidence="1" type="ORF">POVCU2_0019700</name>
</gene>
<reference evidence="3 4" key="1">
    <citation type="submission" date="2016-05" db="EMBL/GenBank/DDBJ databases">
        <authorList>
            <person name="Naeem Raeece"/>
        </authorList>
    </citation>
    <scope>NUCLEOTIDE SEQUENCE [LARGE SCALE GENOMIC DNA]</scope>
</reference>
<evidence type="ECO:0000313" key="4">
    <source>
        <dbReference type="Proteomes" id="UP000078560"/>
    </source>
</evidence>
<dbReference type="EMBL" id="FLQV01000325">
    <property type="protein sequence ID" value="SBS90136.1"/>
    <property type="molecule type" value="Genomic_DNA"/>
</dbReference>
<sequence length="93" mass="10779">MVHIGMRTMGAQFYVRNWRPLSANRGGKENGETYACFALKYVIVTVWRKPPWGQCRGSAFCLGRNMLYYVPPGNKINRVKGKRHETKDRNEIT</sequence>
<reference evidence="1" key="2">
    <citation type="submission" date="2016-05" db="EMBL/GenBank/DDBJ databases">
        <authorList>
            <person name="Lavstsen T."/>
            <person name="Jespersen J.S."/>
        </authorList>
    </citation>
    <scope>NUCLEOTIDE SEQUENCE [LARGE SCALE GENOMIC DNA]</scope>
</reference>